<comment type="caution">
    <text evidence="2">The sequence shown here is derived from an EMBL/GenBank/DDBJ whole genome shotgun (WGS) entry which is preliminary data.</text>
</comment>
<feature type="domain" description="Cupin type-2" evidence="1">
    <location>
        <begin position="39"/>
        <end position="96"/>
    </location>
</feature>
<dbReference type="Gene3D" id="2.60.120.10">
    <property type="entry name" value="Jelly Rolls"/>
    <property type="match status" value="1"/>
</dbReference>
<accession>A0A2W5S9L5</accession>
<dbReference type="SUPFAM" id="SSF51182">
    <property type="entry name" value="RmlC-like cupins"/>
    <property type="match status" value="1"/>
</dbReference>
<proteinExistence type="predicted"/>
<dbReference type="EMBL" id="QFQS01000002">
    <property type="protein sequence ID" value="PZQ97662.1"/>
    <property type="molecule type" value="Genomic_DNA"/>
</dbReference>
<dbReference type="AlphaFoldDB" id="A0A2W5S9L5"/>
<dbReference type="InterPro" id="IPR011051">
    <property type="entry name" value="RmlC_Cupin_sf"/>
</dbReference>
<dbReference type="InterPro" id="IPR013096">
    <property type="entry name" value="Cupin_2"/>
</dbReference>
<reference evidence="2 3" key="1">
    <citation type="submission" date="2017-08" db="EMBL/GenBank/DDBJ databases">
        <title>Infants hospitalized years apart are colonized by the same room-sourced microbial strains.</title>
        <authorList>
            <person name="Brooks B."/>
            <person name="Olm M.R."/>
            <person name="Firek B.A."/>
            <person name="Baker R."/>
            <person name="Thomas B.C."/>
            <person name="Morowitz M.J."/>
            <person name="Banfield J.F."/>
        </authorList>
    </citation>
    <scope>NUCLEOTIDE SEQUENCE [LARGE SCALE GENOMIC DNA]</scope>
    <source>
        <strain evidence="2">S2_003_000_R2_11</strain>
    </source>
</reference>
<organism evidence="2 3">
    <name type="scientific">Cereibacter sphaeroides</name>
    <name type="common">Rhodobacter sphaeroides</name>
    <dbReference type="NCBI Taxonomy" id="1063"/>
    <lineage>
        <taxon>Bacteria</taxon>
        <taxon>Pseudomonadati</taxon>
        <taxon>Pseudomonadota</taxon>
        <taxon>Alphaproteobacteria</taxon>
        <taxon>Rhodobacterales</taxon>
        <taxon>Paracoccaceae</taxon>
        <taxon>Cereibacter</taxon>
    </lineage>
</organism>
<evidence type="ECO:0000313" key="3">
    <source>
        <dbReference type="Proteomes" id="UP000248975"/>
    </source>
</evidence>
<dbReference type="Pfam" id="PF07883">
    <property type="entry name" value="Cupin_2"/>
    <property type="match status" value="1"/>
</dbReference>
<dbReference type="InterPro" id="IPR014710">
    <property type="entry name" value="RmlC-like_jellyroll"/>
</dbReference>
<sequence length="140" mass="15009">MSIRVFHRDTPTLRLPLISKDARFVVWPGTDAWNANMNYVVLEPGEANVPHIHTKSEDTIFILEGQGTAVDHTNNVSLPFHAGCVVHVPAGIKHAICADRGVKVVSVGGPAPADVPLLLKIGALPADTKVPDSYCVDLSE</sequence>
<protein>
    <recommendedName>
        <fullName evidence="1">Cupin type-2 domain-containing protein</fullName>
    </recommendedName>
</protein>
<evidence type="ECO:0000259" key="1">
    <source>
        <dbReference type="Pfam" id="PF07883"/>
    </source>
</evidence>
<gene>
    <name evidence="2" type="ORF">DI533_10830</name>
</gene>
<name>A0A2W5S9L5_CERSP</name>
<dbReference type="Proteomes" id="UP000248975">
    <property type="component" value="Unassembled WGS sequence"/>
</dbReference>
<evidence type="ECO:0000313" key="2">
    <source>
        <dbReference type="EMBL" id="PZQ97662.1"/>
    </source>
</evidence>